<proteinExistence type="predicted"/>
<organism evidence="4 5">
    <name type="scientific">Thermanaerothrix daxensis</name>
    <dbReference type="NCBI Taxonomy" id="869279"/>
    <lineage>
        <taxon>Bacteria</taxon>
        <taxon>Bacillati</taxon>
        <taxon>Chloroflexota</taxon>
        <taxon>Anaerolineae</taxon>
        <taxon>Anaerolineales</taxon>
        <taxon>Anaerolineaceae</taxon>
        <taxon>Thermanaerothrix</taxon>
    </lineage>
</organism>
<feature type="binding site" evidence="3">
    <location>
        <position position="223"/>
    </location>
    <ligand>
        <name>a divalent metal cation</name>
        <dbReference type="ChEBI" id="CHEBI:60240"/>
        <label>1</label>
    </ligand>
</feature>
<accession>A0A0P6XVP4</accession>
<reference evidence="4 5" key="1">
    <citation type="submission" date="2015-07" db="EMBL/GenBank/DDBJ databases">
        <title>Whole genome sequence of Thermanaerothrix daxensis DSM 23592.</title>
        <authorList>
            <person name="Hemp J."/>
            <person name="Ward L.M."/>
            <person name="Pace L.A."/>
            <person name="Fischer W.W."/>
        </authorList>
    </citation>
    <scope>NUCLEOTIDE SEQUENCE [LARGE SCALE GENOMIC DNA]</scope>
    <source>
        <strain evidence="4 5">GNS-1</strain>
    </source>
</reference>
<dbReference type="RefSeq" id="WP_083461814.1">
    <property type="nucleotide sequence ID" value="NZ_LGKO01000004.1"/>
</dbReference>
<evidence type="ECO:0000256" key="2">
    <source>
        <dbReference type="ARBA" id="ARBA00022801"/>
    </source>
</evidence>
<feature type="binding site" evidence="3">
    <location>
        <position position="19"/>
    </location>
    <ligand>
        <name>a divalent metal cation</name>
        <dbReference type="ChEBI" id="CHEBI:60240"/>
        <label>1</label>
    </ligand>
</feature>
<feature type="binding site" evidence="3">
    <location>
        <position position="173"/>
    </location>
    <ligand>
        <name>a divalent metal cation</name>
        <dbReference type="ChEBI" id="CHEBI:60240"/>
        <label>2</label>
    </ligand>
</feature>
<dbReference type="PATRIC" id="fig|869279.4.peg.2386"/>
<dbReference type="FunFam" id="3.20.20.140:FF:000005">
    <property type="entry name" value="TatD family hydrolase"/>
    <property type="match status" value="1"/>
</dbReference>
<feature type="binding site" evidence="3">
    <location>
        <position position="17"/>
    </location>
    <ligand>
        <name>a divalent metal cation</name>
        <dbReference type="ChEBI" id="CHEBI:60240"/>
        <label>1</label>
    </ligand>
</feature>
<dbReference type="InterPro" id="IPR032466">
    <property type="entry name" value="Metal_Hydrolase"/>
</dbReference>
<sequence length="281" mass="31336">MDYALPDLPEIFWIDTHCHLYLEPFQQDLHEVMLRAQSHGVDVWIVPGIDLETSRAAIALSEQYPGIFAAVGVHPNHATSWNATTLSELRALCTHPKVVAIGEIGLDYYRDYAPPDLQRVVLKAQLDLAAEQGLPVILHQRASFQDLQAMIGQWVEALHTSKAPLAQSPGVFHAFEGDLSEMTWITQQGFCLGLAGSITYRTPERINGIIQNAPLENLVLETDSPYLTPVPHRGKRNEPSNLVLIAEKICSLRNIPHPDLARMTSANAIRLFNLPLYRSLL</sequence>
<dbReference type="AlphaFoldDB" id="A0A0P6XVP4"/>
<dbReference type="GO" id="GO:0046872">
    <property type="term" value="F:metal ion binding"/>
    <property type="evidence" value="ECO:0007669"/>
    <property type="project" value="UniProtKB-KW"/>
</dbReference>
<gene>
    <name evidence="4" type="ORF">SE15_08285</name>
</gene>
<evidence type="ECO:0000313" key="5">
    <source>
        <dbReference type="Proteomes" id="UP000050544"/>
    </source>
</evidence>
<dbReference type="Proteomes" id="UP000050544">
    <property type="component" value="Unassembled WGS sequence"/>
</dbReference>
<keyword evidence="1 3" id="KW-0479">Metal-binding</keyword>
<dbReference type="GO" id="GO:0005829">
    <property type="term" value="C:cytosol"/>
    <property type="evidence" value="ECO:0007669"/>
    <property type="project" value="TreeGrafter"/>
</dbReference>
<dbReference type="GO" id="GO:0016788">
    <property type="term" value="F:hydrolase activity, acting on ester bonds"/>
    <property type="evidence" value="ECO:0007669"/>
    <property type="project" value="InterPro"/>
</dbReference>
<keyword evidence="2" id="KW-0378">Hydrolase</keyword>
<feature type="binding site" evidence="3">
    <location>
        <position position="103"/>
    </location>
    <ligand>
        <name>a divalent metal cation</name>
        <dbReference type="ChEBI" id="CHEBI:60240"/>
        <label>1</label>
    </ligand>
</feature>
<dbReference type="NCBIfam" id="TIGR00010">
    <property type="entry name" value="YchF/TatD family DNA exonuclease"/>
    <property type="match status" value="1"/>
</dbReference>
<dbReference type="PIRSF" id="PIRSF005902">
    <property type="entry name" value="DNase_TatD"/>
    <property type="match status" value="1"/>
</dbReference>
<feature type="binding site" evidence="3">
    <location>
        <position position="139"/>
    </location>
    <ligand>
        <name>a divalent metal cation</name>
        <dbReference type="ChEBI" id="CHEBI:60240"/>
        <label>2</label>
    </ligand>
</feature>
<evidence type="ECO:0000313" key="4">
    <source>
        <dbReference type="EMBL" id="KPL83231.1"/>
    </source>
</evidence>
<comment type="caution">
    <text evidence="4">The sequence shown here is derived from an EMBL/GenBank/DDBJ whole genome shotgun (WGS) entry which is preliminary data.</text>
</comment>
<evidence type="ECO:0000256" key="3">
    <source>
        <dbReference type="PIRSR" id="PIRSR005902-1"/>
    </source>
</evidence>
<dbReference type="CDD" id="cd01310">
    <property type="entry name" value="TatD_DNAse"/>
    <property type="match status" value="1"/>
</dbReference>
<dbReference type="EMBL" id="LGKO01000004">
    <property type="protein sequence ID" value="KPL83231.1"/>
    <property type="molecule type" value="Genomic_DNA"/>
</dbReference>
<dbReference type="PANTHER" id="PTHR46124">
    <property type="entry name" value="D-AMINOACYL-TRNA DEACYLASE"/>
    <property type="match status" value="1"/>
</dbReference>
<protein>
    <recommendedName>
        <fullName evidence="6">Hydrolase TatD</fullName>
    </recommendedName>
</protein>
<dbReference type="GO" id="GO:0004536">
    <property type="term" value="F:DNA nuclease activity"/>
    <property type="evidence" value="ECO:0007669"/>
    <property type="project" value="InterPro"/>
</dbReference>
<evidence type="ECO:0000256" key="1">
    <source>
        <dbReference type="ARBA" id="ARBA00022723"/>
    </source>
</evidence>
<keyword evidence="5" id="KW-1185">Reference proteome</keyword>
<dbReference type="STRING" id="869279.SE15_08285"/>
<dbReference type="SUPFAM" id="SSF51556">
    <property type="entry name" value="Metallo-dependent hydrolases"/>
    <property type="match status" value="1"/>
</dbReference>
<dbReference type="InterPro" id="IPR001130">
    <property type="entry name" value="TatD-like"/>
</dbReference>
<dbReference type="Gene3D" id="3.20.20.140">
    <property type="entry name" value="Metal-dependent hydrolases"/>
    <property type="match status" value="1"/>
</dbReference>
<dbReference type="InterPro" id="IPR015991">
    <property type="entry name" value="TatD/YcfH-like"/>
</dbReference>
<dbReference type="Pfam" id="PF01026">
    <property type="entry name" value="TatD_DNase"/>
    <property type="match status" value="1"/>
</dbReference>
<name>A0A0P6XVP4_9CHLR</name>
<evidence type="ECO:0008006" key="6">
    <source>
        <dbReference type="Google" id="ProtNLM"/>
    </source>
</evidence>
<dbReference type="PANTHER" id="PTHR46124:SF2">
    <property type="entry name" value="D-AMINOACYL-TRNA DEACYLASE"/>
    <property type="match status" value="1"/>
</dbReference>